<dbReference type="SUPFAM" id="SSF53474">
    <property type="entry name" value="alpha/beta-Hydrolases"/>
    <property type="match status" value="1"/>
</dbReference>
<keyword evidence="2" id="KW-0378">Hydrolase</keyword>
<dbReference type="RefSeq" id="WP_263952653.1">
    <property type="nucleotide sequence ID" value="NZ_JAOYFC010000001.1"/>
</dbReference>
<name>A0AAE3IZ67_9RHOB</name>
<dbReference type="Proteomes" id="UP001208041">
    <property type="component" value="Unassembled WGS sequence"/>
</dbReference>
<keyword evidence="3" id="KW-1185">Reference proteome</keyword>
<accession>A0AAE3IZ67</accession>
<dbReference type="Gene3D" id="3.40.50.1820">
    <property type="entry name" value="alpha/beta hydrolase"/>
    <property type="match status" value="1"/>
</dbReference>
<reference evidence="2" key="1">
    <citation type="submission" date="2022-10" db="EMBL/GenBank/DDBJ databases">
        <authorList>
            <person name="Yue Y."/>
        </authorList>
    </citation>
    <scope>NUCLEOTIDE SEQUENCE</scope>
    <source>
        <strain evidence="2">Z654</strain>
    </source>
</reference>
<comment type="caution">
    <text evidence="2">The sequence shown here is derived from an EMBL/GenBank/DDBJ whole genome shotgun (WGS) entry which is preliminary data.</text>
</comment>
<evidence type="ECO:0000259" key="1">
    <source>
        <dbReference type="Pfam" id="PF12146"/>
    </source>
</evidence>
<dbReference type="Pfam" id="PF12146">
    <property type="entry name" value="Hydrolase_4"/>
    <property type="match status" value="1"/>
</dbReference>
<dbReference type="InterPro" id="IPR029058">
    <property type="entry name" value="AB_hydrolase_fold"/>
</dbReference>
<protein>
    <submittedName>
        <fullName evidence="2">Alpha/beta hydrolase</fullName>
    </submittedName>
</protein>
<dbReference type="GO" id="GO:0016787">
    <property type="term" value="F:hydrolase activity"/>
    <property type="evidence" value="ECO:0007669"/>
    <property type="project" value="UniProtKB-KW"/>
</dbReference>
<sequence length="309" mass="33496">MSKTPAFEPVDLAVSFDETELHNGVEPYLARTEGAVDGVLDGIRKRVVWAGAAETKTPVSVVYIHGFSATSEEIRPVPDRVAEELGANLYFTRLKGHGQGGPAMSTAAARDWVHDTAEAMAIGRAIGERVLVISVSTGGTLSAVAAADTKMSERVAGMAFVAPNFGVKHPVAALLTWPWSRIWGPRLFGKTTGFIPANEGHETYWTAQYDSVAVLPMLALVRSVSKLDFASIRIPALFYFSPDDRIVRPKRTERVAGLWGGKKTVERISGSTVDDPDNHVIAGDIMSPSNTEHCIKSILKWAKTLDLKR</sequence>
<feature type="domain" description="Serine aminopeptidase S33" evidence="1">
    <location>
        <begin position="60"/>
        <end position="257"/>
    </location>
</feature>
<dbReference type="AlphaFoldDB" id="A0AAE3IZ67"/>
<organism evidence="2 3">
    <name type="scientific">Halocynthiibacter halioticoli</name>
    <dbReference type="NCBI Taxonomy" id="2986804"/>
    <lineage>
        <taxon>Bacteria</taxon>
        <taxon>Pseudomonadati</taxon>
        <taxon>Pseudomonadota</taxon>
        <taxon>Alphaproteobacteria</taxon>
        <taxon>Rhodobacterales</taxon>
        <taxon>Paracoccaceae</taxon>
        <taxon>Halocynthiibacter</taxon>
    </lineage>
</organism>
<dbReference type="InterPro" id="IPR022742">
    <property type="entry name" value="Hydrolase_4"/>
</dbReference>
<proteinExistence type="predicted"/>
<evidence type="ECO:0000313" key="2">
    <source>
        <dbReference type="EMBL" id="MCV6823820.1"/>
    </source>
</evidence>
<gene>
    <name evidence="2" type="ORF">OH136_04555</name>
</gene>
<evidence type="ECO:0000313" key="3">
    <source>
        <dbReference type="Proteomes" id="UP001208041"/>
    </source>
</evidence>
<dbReference type="EMBL" id="JAOYFC010000001">
    <property type="protein sequence ID" value="MCV6823820.1"/>
    <property type="molecule type" value="Genomic_DNA"/>
</dbReference>